<accession>A0AAD5WPS6</accession>
<reference evidence="1" key="1">
    <citation type="submission" date="2022-07" db="EMBL/GenBank/DDBJ databases">
        <title>Draft genome sequence of Zalerion maritima ATCC 34329, a (micro)plastics degrading marine fungus.</title>
        <authorList>
            <person name="Paco A."/>
            <person name="Goncalves M.F.M."/>
            <person name="Rocha-Santos T.A.P."/>
            <person name="Alves A."/>
        </authorList>
    </citation>
    <scope>NUCLEOTIDE SEQUENCE</scope>
    <source>
        <strain evidence="1">ATCC 34329</strain>
    </source>
</reference>
<organism evidence="1 2">
    <name type="scientific">Zalerion maritima</name>
    <dbReference type="NCBI Taxonomy" id="339359"/>
    <lineage>
        <taxon>Eukaryota</taxon>
        <taxon>Fungi</taxon>
        <taxon>Dikarya</taxon>
        <taxon>Ascomycota</taxon>
        <taxon>Pezizomycotina</taxon>
        <taxon>Sordariomycetes</taxon>
        <taxon>Lulworthiomycetidae</taxon>
        <taxon>Lulworthiales</taxon>
        <taxon>Lulworthiaceae</taxon>
        <taxon>Zalerion</taxon>
    </lineage>
</organism>
<proteinExistence type="predicted"/>
<dbReference type="Proteomes" id="UP001201980">
    <property type="component" value="Unassembled WGS sequence"/>
</dbReference>
<dbReference type="AlphaFoldDB" id="A0AAD5WPS6"/>
<gene>
    <name evidence="1" type="ORF">MKZ38_006211</name>
</gene>
<evidence type="ECO:0000313" key="1">
    <source>
        <dbReference type="EMBL" id="KAJ2895738.1"/>
    </source>
</evidence>
<protein>
    <submittedName>
        <fullName evidence="1">Uncharacterized protein</fullName>
    </submittedName>
</protein>
<sequence>MFPNIYAVGISTVRVAEADVQIEDRDSDSIVSVLDSLELRLVEEFDSVLGDELVSSVLVLDSLKDEELLVLLSVEDVSELELEELSEEPELEVFELDERLEEFDVVL</sequence>
<name>A0AAD5WPS6_9PEZI</name>
<comment type="caution">
    <text evidence="1">The sequence shown here is derived from an EMBL/GenBank/DDBJ whole genome shotgun (WGS) entry which is preliminary data.</text>
</comment>
<dbReference type="EMBL" id="JAKWBI020000379">
    <property type="protein sequence ID" value="KAJ2895738.1"/>
    <property type="molecule type" value="Genomic_DNA"/>
</dbReference>
<keyword evidence="2" id="KW-1185">Reference proteome</keyword>
<evidence type="ECO:0000313" key="2">
    <source>
        <dbReference type="Proteomes" id="UP001201980"/>
    </source>
</evidence>